<evidence type="ECO:0000256" key="3">
    <source>
        <dbReference type="ARBA" id="ARBA00022692"/>
    </source>
</evidence>
<dbReference type="PANTHER" id="PTHR45649:SF29">
    <property type="entry name" value="AMINO ACID TRANSPORTER (EUROFUNG)"/>
    <property type="match status" value="1"/>
</dbReference>
<feature type="transmembrane region" description="Helical" evidence="6">
    <location>
        <begin position="160"/>
        <end position="184"/>
    </location>
</feature>
<dbReference type="Pfam" id="PF13520">
    <property type="entry name" value="AA_permease_2"/>
    <property type="match status" value="2"/>
</dbReference>
<proteinExistence type="predicted"/>
<evidence type="ECO:0000256" key="5">
    <source>
        <dbReference type="ARBA" id="ARBA00023136"/>
    </source>
</evidence>
<dbReference type="PIRSF" id="PIRSF006060">
    <property type="entry name" value="AA_transporter"/>
    <property type="match status" value="1"/>
</dbReference>
<keyword evidence="5 6" id="KW-0472">Membrane</keyword>
<evidence type="ECO:0000256" key="2">
    <source>
        <dbReference type="ARBA" id="ARBA00022448"/>
    </source>
</evidence>
<evidence type="ECO:0000313" key="7">
    <source>
        <dbReference type="EMBL" id="KAJ5143798.1"/>
    </source>
</evidence>
<dbReference type="Gene3D" id="1.20.1740.10">
    <property type="entry name" value="Amino acid/polyamine transporter I"/>
    <property type="match status" value="2"/>
</dbReference>
<comment type="subcellular location">
    <subcellularLocation>
        <location evidence="1">Membrane</location>
        <topology evidence="1">Multi-pass membrane protein</topology>
    </subcellularLocation>
</comment>
<keyword evidence="3 6" id="KW-0812">Transmembrane</keyword>
<protein>
    <submittedName>
        <fullName evidence="7">Amino acid permease</fullName>
    </submittedName>
</protein>
<feature type="transmembrane region" description="Helical" evidence="6">
    <location>
        <begin position="456"/>
        <end position="477"/>
    </location>
</feature>
<dbReference type="OrthoDB" id="4476201at2759"/>
<dbReference type="AlphaFoldDB" id="A0A9W9HE06"/>
<reference evidence="7" key="2">
    <citation type="journal article" date="2023" name="IMA Fungus">
        <title>Comparative genomic study of the Penicillium genus elucidates a diverse pangenome and 15 lateral gene transfer events.</title>
        <authorList>
            <person name="Petersen C."/>
            <person name="Sorensen T."/>
            <person name="Nielsen M.R."/>
            <person name="Sondergaard T.E."/>
            <person name="Sorensen J.L."/>
            <person name="Fitzpatrick D.A."/>
            <person name="Frisvad J.C."/>
            <person name="Nielsen K.L."/>
        </authorList>
    </citation>
    <scope>NUCLEOTIDE SEQUENCE</scope>
    <source>
        <strain evidence="7">IBT 22155</strain>
    </source>
</reference>
<keyword evidence="8" id="KW-1185">Reference proteome</keyword>
<keyword evidence="4 6" id="KW-1133">Transmembrane helix</keyword>
<reference evidence="7" key="1">
    <citation type="submission" date="2022-11" db="EMBL/GenBank/DDBJ databases">
        <authorList>
            <person name="Petersen C."/>
        </authorList>
    </citation>
    <scope>NUCLEOTIDE SEQUENCE</scope>
    <source>
        <strain evidence="7">IBT 22155</strain>
    </source>
</reference>
<sequence length="556" mass="60604">MGANVETKTAVSDISKGRHGVDHVPVTSILPEGDVPYTDHYMDADERVITALGYKQEFKREFSLWTTFCVSFAVLGLLPSFASTLYYADTNWVEGMGYAGTAGMVWGWMIAMIFIQCIAMSMAELCSAMPTSGGLYYAAAVLAPPGYGPFAAWITGWSNWIGQITAAPSVNYGVSAMILAAASIRDPTYVPTSWQTFLLTTFIMILHSVISSMPTKRVAQFNSYGSTFNIIALIAVLIIIPASSKNTPKFNSSKERNLDHVRLRLPFHLSEECSNANVASPRAIVLTSGVGGLMGWFLQLVVAYTVIDIEGVIDSDLGQPFASYLLQVVPEKTTLAVLALTIVCGFSMGQGCMVAASRVTYAYARDECFPLSRYWKQVHPATQTPVNAVILNGVLGILMCLLMLAGDVAIGALFSIGAIAQFFAFAVPIAIRVFFVGDRFRRGPWHLGPYSRYIGGVGVMFVLLMIPILCLPSVVGKNLTPDMMNWTCLVWGVPMLAVTVWWIIDARHWFTGPVVNVEHAIHAIQQEPVVSEGIEPVGETQESALSRKTDYPDNPI</sequence>
<evidence type="ECO:0000256" key="6">
    <source>
        <dbReference type="SAM" id="Phobius"/>
    </source>
</evidence>
<keyword evidence="2" id="KW-0813">Transport</keyword>
<dbReference type="GO" id="GO:0022857">
    <property type="term" value="F:transmembrane transporter activity"/>
    <property type="evidence" value="ECO:0007669"/>
    <property type="project" value="InterPro"/>
</dbReference>
<feature type="transmembrane region" description="Helical" evidence="6">
    <location>
        <begin position="335"/>
        <end position="364"/>
    </location>
</feature>
<feature type="transmembrane region" description="Helical" evidence="6">
    <location>
        <begin position="483"/>
        <end position="504"/>
    </location>
</feature>
<accession>A0A9W9HE06</accession>
<dbReference type="EMBL" id="JAPQKL010000002">
    <property type="protein sequence ID" value="KAJ5143798.1"/>
    <property type="molecule type" value="Genomic_DNA"/>
</dbReference>
<dbReference type="InterPro" id="IPR002293">
    <property type="entry name" value="AA/rel_permease1"/>
</dbReference>
<dbReference type="RefSeq" id="XP_056525442.1">
    <property type="nucleotide sequence ID" value="XM_056663329.1"/>
</dbReference>
<organism evidence="7 8">
    <name type="scientific">Penicillium bovifimosum</name>
    <dbReference type="NCBI Taxonomy" id="126998"/>
    <lineage>
        <taxon>Eukaryota</taxon>
        <taxon>Fungi</taxon>
        <taxon>Dikarya</taxon>
        <taxon>Ascomycota</taxon>
        <taxon>Pezizomycotina</taxon>
        <taxon>Eurotiomycetes</taxon>
        <taxon>Eurotiomycetidae</taxon>
        <taxon>Eurotiales</taxon>
        <taxon>Aspergillaceae</taxon>
        <taxon>Penicillium</taxon>
    </lineage>
</organism>
<feature type="transmembrane region" description="Helical" evidence="6">
    <location>
        <begin position="105"/>
        <end position="123"/>
    </location>
</feature>
<dbReference type="Proteomes" id="UP001149079">
    <property type="component" value="Unassembled WGS sequence"/>
</dbReference>
<gene>
    <name evidence="7" type="ORF">N7515_002585</name>
</gene>
<dbReference type="GeneID" id="81402499"/>
<evidence type="ECO:0000256" key="4">
    <source>
        <dbReference type="ARBA" id="ARBA00022989"/>
    </source>
</evidence>
<feature type="transmembrane region" description="Helical" evidence="6">
    <location>
        <begin position="385"/>
        <end position="406"/>
    </location>
</feature>
<feature type="transmembrane region" description="Helical" evidence="6">
    <location>
        <begin position="221"/>
        <end position="240"/>
    </location>
</feature>
<comment type="caution">
    <text evidence="7">The sequence shown here is derived from an EMBL/GenBank/DDBJ whole genome shotgun (WGS) entry which is preliminary data.</text>
</comment>
<feature type="transmembrane region" description="Helical" evidence="6">
    <location>
        <begin position="284"/>
        <end position="307"/>
    </location>
</feature>
<feature type="transmembrane region" description="Helical" evidence="6">
    <location>
        <begin position="412"/>
        <end position="435"/>
    </location>
</feature>
<feature type="transmembrane region" description="Helical" evidence="6">
    <location>
        <begin position="135"/>
        <end position="154"/>
    </location>
</feature>
<dbReference type="GO" id="GO:0016020">
    <property type="term" value="C:membrane"/>
    <property type="evidence" value="ECO:0007669"/>
    <property type="project" value="UniProtKB-SubCell"/>
</dbReference>
<feature type="transmembrane region" description="Helical" evidence="6">
    <location>
        <begin position="62"/>
        <end position="85"/>
    </location>
</feature>
<evidence type="ECO:0000256" key="1">
    <source>
        <dbReference type="ARBA" id="ARBA00004141"/>
    </source>
</evidence>
<feature type="transmembrane region" description="Helical" evidence="6">
    <location>
        <begin position="196"/>
        <end position="215"/>
    </location>
</feature>
<evidence type="ECO:0000313" key="8">
    <source>
        <dbReference type="Proteomes" id="UP001149079"/>
    </source>
</evidence>
<dbReference type="PANTHER" id="PTHR45649">
    <property type="entry name" value="AMINO-ACID PERMEASE BAT1"/>
    <property type="match status" value="1"/>
</dbReference>
<name>A0A9W9HE06_9EURO</name>